<name>A0ABY4Z998_9ACTN</name>
<dbReference type="RefSeq" id="WP_252550786.1">
    <property type="nucleotide sequence ID" value="NZ_CP099468.1"/>
</dbReference>
<keyword evidence="3" id="KW-1185">Reference proteome</keyword>
<evidence type="ECO:0000313" key="3">
    <source>
        <dbReference type="Proteomes" id="UP001056374"/>
    </source>
</evidence>
<evidence type="ECO:0008006" key="4">
    <source>
        <dbReference type="Google" id="ProtNLM"/>
    </source>
</evidence>
<proteinExistence type="predicted"/>
<reference evidence="2" key="1">
    <citation type="submission" date="2022-06" db="EMBL/GenBank/DDBJ databases">
        <title>Complete genome sequence of soil microorganisms Streptomyces sp. Qhu-M197 isolated from Alpine meadows habitats on the Tibetan Plateau.</title>
        <authorList>
            <person name="Zhang B."/>
            <person name="Xiang X."/>
            <person name="Fan J."/>
        </authorList>
    </citation>
    <scope>NUCLEOTIDE SEQUENCE</scope>
    <source>
        <strain evidence="2">Qhu-M197</strain>
    </source>
</reference>
<gene>
    <name evidence="2" type="ORF">NFX46_18785</name>
</gene>
<accession>A0ABY4Z998</accession>
<organism evidence="2 3">
    <name type="scientific">Streptomyces phaeoluteigriseus</name>
    <dbReference type="NCBI Taxonomy" id="114686"/>
    <lineage>
        <taxon>Bacteria</taxon>
        <taxon>Bacillati</taxon>
        <taxon>Actinomycetota</taxon>
        <taxon>Actinomycetes</taxon>
        <taxon>Kitasatosporales</taxon>
        <taxon>Streptomycetaceae</taxon>
        <taxon>Streptomyces</taxon>
        <taxon>Streptomyces aurantiacus group</taxon>
    </lineage>
</organism>
<dbReference type="Proteomes" id="UP001056374">
    <property type="component" value="Chromosome"/>
</dbReference>
<sequence>MTWANSGKPERLAQEKAQEMPQGKVQVLAQEMLPQRPCATEQQRRLGELGVKKAVRAGKAAAKTAAASGPRAGGEAFQTGVQALALYIEREGGLPRRAVVELRPDGSERRPGIWIGNQKARRDRPHAEQLAALAELGVKGAR</sequence>
<evidence type="ECO:0000256" key="1">
    <source>
        <dbReference type="SAM" id="MobiDB-lite"/>
    </source>
</evidence>
<evidence type="ECO:0000313" key="2">
    <source>
        <dbReference type="EMBL" id="USQ85627.1"/>
    </source>
</evidence>
<dbReference type="EMBL" id="CP099468">
    <property type="protein sequence ID" value="USQ85627.1"/>
    <property type="molecule type" value="Genomic_DNA"/>
</dbReference>
<feature type="compositionally biased region" description="Basic and acidic residues" evidence="1">
    <location>
        <begin position="8"/>
        <end position="18"/>
    </location>
</feature>
<protein>
    <recommendedName>
        <fullName evidence="4">Helicase-associated domain-containing protein</fullName>
    </recommendedName>
</protein>
<feature type="region of interest" description="Disordered" evidence="1">
    <location>
        <begin position="1"/>
        <end position="24"/>
    </location>
</feature>